<protein>
    <submittedName>
        <fullName evidence="1">Uncharacterized protein</fullName>
    </submittedName>
</protein>
<keyword evidence="2" id="KW-1185">Reference proteome</keyword>
<comment type="caution">
    <text evidence="1">The sequence shown here is derived from an EMBL/GenBank/DDBJ whole genome shotgun (WGS) entry which is preliminary data.</text>
</comment>
<organism evidence="1 2">
    <name type="scientific">Hyalomma asiaticum</name>
    <name type="common">Tick</name>
    <dbReference type="NCBI Taxonomy" id="266040"/>
    <lineage>
        <taxon>Eukaryota</taxon>
        <taxon>Metazoa</taxon>
        <taxon>Ecdysozoa</taxon>
        <taxon>Arthropoda</taxon>
        <taxon>Chelicerata</taxon>
        <taxon>Arachnida</taxon>
        <taxon>Acari</taxon>
        <taxon>Parasitiformes</taxon>
        <taxon>Ixodida</taxon>
        <taxon>Ixodoidea</taxon>
        <taxon>Ixodidae</taxon>
        <taxon>Hyalomminae</taxon>
        <taxon>Hyalomma</taxon>
    </lineage>
</organism>
<dbReference type="EMBL" id="CM023482">
    <property type="protein sequence ID" value="KAH6939918.1"/>
    <property type="molecule type" value="Genomic_DNA"/>
</dbReference>
<accession>A0ACB7T1E4</accession>
<gene>
    <name evidence="1" type="ORF">HPB50_022037</name>
</gene>
<sequence length="117" mass="13067">MSTPTTSVTTAWVHCGPSGDVALLVEANKEVPISAPKRTMRTHSPGEPKKAKEFGNREAGRWHDVDESCVRLWRKKKDSLQAAHRDRRSFRGPKTGAYPELEAQLVKFIEDTAYSAC</sequence>
<proteinExistence type="predicted"/>
<evidence type="ECO:0000313" key="2">
    <source>
        <dbReference type="Proteomes" id="UP000821845"/>
    </source>
</evidence>
<dbReference type="Proteomes" id="UP000821845">
    <property type="component" value="Chromosome 2"/>
</dbReference>
<evidence type="ECO:0000313" key="1">
    <source>
        <dbReference type="EMBL" id="KAH6939918.1"/>
    </source>
</evidence>
<name>A0ACB7T1E4_HYAAI</name>
<reference evidence="1" key="1">
    <citation type="submission" date="2020-05" db="EMBL/GenBank/DDBJ databases">
        <title>Large-scale comparative analyses of tick genomes elucidate their genetic diversity and vector capacities.</title>
        <authorList>
            <person name="Jia N."/>
            <person name="Wang J."/>
            <person name="Shi W."/>
            <person name="Du L."/>
            <person name="Sun Y."/>
            <person name="Zhan W."/>
            <person name="Jiang J."/>
            <person name="Wang Q."/>
            <person name="Zhang B."/>
            <person name="Ji P."/>
            <person name="Sakyi L.B."/>
            <person name="Cui X."/>
            <person name="Yuan T."/>
            <person name="Jiang B."/>
            <person name="Yang W."/>
            <person name="Lam T.T.-Y."/>
            <person name="Chang Q."/>
            <person name="Ding S."/>
            <person name="Wang X."/>
            <person name="Zhu J."/>
            <person name="Ruan X."/>
            <person name="Zhao L."/>
            <person name="Wei J."/>
            <person name="Que T."/>
            <person name="Du C."/>
            <person name="Cheng J."/>
            <person name="Dai P."/>
            <person name="Han X."/>
            <person name="Huang E."/>
            <person name="Gao Y."/>
            <person name="Liu J."/>
            <person name="Shao H."/>
            <person name="Ye R."/>
            <person name="Li L."/>
            <person name="Wei W."/>
            <person name="Wang X."/>
            <person name="Wang C."/>
            <person name="Yang T."/>
            <person name="Huo Q."/>
            <person name="Li W."/>
            <person name="Guo W."/>
            <person name="Chen H."/>
            <person name="Zhou L."/>
            <person name="Ni X."/>
            <person name="Tian J."/>
            <person name="Zhou Y."/>
            <person name="Sheng Y."/>
            <person name="Liu T."/>
            <person name="Pan Y."/>
            <person name="Xia L."/>
            <person name="Li J."/>
            <person name="Zhao F."/>
            <person name="Cao W."/>
        </authorList>
    </citation>
    <scope>NUCLEOTIDE SEQUENCE</scope>
    <source>
        <strain evidence="1">Hyas-2018</strain>
    </source>
</reference>